<gene>
    <name evidence="2" type="ORF">HDK90DRAFT_38823</name>
</gene>
<proteinExistence type="predicted"/>
<feature type="compositionally biased region" description="Basic and acidic residues" evidence="1">
    <location>
        <begin position="193"/>
        <end position="214"/>
    </location>
</feature>
<feature type="compositionally biased region" description="Low complexity" evidence="1">
    <location>
        <begin position="79"/>
        <end position="97"/>
    </location>
</feature>
<accession>A0ABR1Z4P5</accession>
<sequence length="248" mass="27680">MSSGTPRPAAPATSRSAGPATFQTHGTVPRVPQDPHASHRAAAPAMIDAALGSSQPGLYPSPDASPRLHRAQLQPPVPSASTPATSSSGPQPQTPTAIHPDVQMAALRRRIASDATQLLEVRLQRAEHQQALQLQEHYRAAYQRRCAEHDAQVEAQLREVARLRDELAAIRRHDTRRIEALQRENIQLTQEVESQREERLEAERRQEEERLDKERRAEVAERRLRVLGGIFGVSELDFVFQDEVMDSD</sequence>
<name>A0ABR1Z4P5_9PEZI</name>
<dbReference type="EMBL" id="JBBWRZ010000001">
    <property type="protein sequence ID" value="KAK8247314.1"/>
    <property type="molecule type" value="Genomic_DNA"/>
</dbReference>
<keyword evidence="3" id="KW-1185">Reference proteome</keyword>
<comment type="caution">
    <text evidence="2">The sequence shown here is derived from an EMBL/GenBank/DDBJ whole genome shotgun (WGS) entry which is preliminary data.</text>
</comment>
<feature type="region of interest" description="Disordered" evidence="1">
    <location>
        <begin position="192"/>
        <end position="214"/>
    </location>
</feature>
<feature type="region of interest" description="Disordered" evidence="1">
    <location>
        <begin position="1"/>
        <end position="97"/>
    </location>
</feature>
<feature type="compositionally biased region" description="Low complexity" evidence="1">
    <location>
        <begin position="1"/>
        <end position="21"/>
    </location>
</feature>
<organism evidence="2 3">
    <name type="scientific">Phyllosticta capitalensis</name>
    <dbReference type="NCBI Taxonomy" id="121624"/>
    <lineage>
        <taxon>Eukaryota</taxon>
        <taxon>Fungi</taxon>
        <taxon>Dikarya</taxon>
        <taxon>Ascomycota</taxon>
        <taxon>Pezizomycotina</taxon>
        <taxon>Dothideomycetes</taxon>
        <taxon>Dothideomycetes incertae sedis</taxon>
        <taxon>Botryosphaeriales</taxon>
        <taxon>Phyllostictaceae</taxon>
        <taxon>Phyllosticta</taxon>
    </lineage>
</organism>
<reference evidence="2 3" key="1">
    <citation type="submission" date="2024-04" db="EMBL/GenBank/DDBJ databases">
        <title>Phyllosticta paracitricarpa is synonymous to the EU quarantine fungus P. citricarpa based on phylogenomic analyses.</title>
        <authorList>
            <consortium name="Lawrence Berkeley National Laboratory"/>
            <person name="Van Ingen-Buijs V.A."/>
            <person name="Van Westerhoven A.C."/>
            <person name="Haridas S."/>
            <person name="Skiadas P."/>
            <person name="Martin F."/>
            <person name="Groenewald J.Z."/>
            <person name="Crous P.W."/>
            <person name="Seidl M.F."/>
        </authorList>
    </citation>
    <scope>NUCLEOTIDE SEQUENCE [LARGE SCALE GENOMIC DNA]</scope>
    <source>
        <strain evidence="2 3">CBS 123374</strain>
    </source>
</reference>
<protein>
    <submittedName>
        <fullName evidence="2">Uncharacterized protein</fullName>
    </submittedName>
</protein>
<evidence type="ECO:0000256" key="1">
    <source>
        <dbReference type="SAM" id="MobiDB-lite"/>
    </source>
</evidence>
<evidence type="ECO:0000313" key="3">
    <source>
        <dbReference type="Proteomes" id="UP001492380"/>
    </source>
</evidence>
<dbReference type="Proteomes" id="UP001492380">
    <property type="component" value="Unassembled WGS sequence"/>
</dbReference>
<evidence type="ECO:0000313" key="2">
    <source>
        <dbReference type="EMBL" id="KAK8247314.1"/>
    </source>
</evidence>